<sequence>MNPLSILVHVQEIIALVHSVPIKMKIVTVVSKSLKSRTLSEYLGLETMLAVVCKTHDGLKALLTYDKKGPMNKCSDLHGDGASIRRPLDDRYLVICLENLRFEHFRPKKPRYVKEETPPDFLGFCVIRTGHGLRETLFYGLFSQLQVYKTREDMMQALPFITDGAISLDGGIIKSGGIFSLGRETLKNQLSTTKEVQIKFPKSSGRLYLRESVEDLEREQTLLTNAKNNFEIRKEEFFKFLSQSSSYL</sequence>
<evidence type="ECO:0000313" key="2">
    <source>
        <dbReference type="Proteomes" id="UP000004994"/>
    </source>
</evidence>
<keyword evidence="2" id="KW-1185">Reference proteome</keyword>
<dbReference type="AlphaFoldDB" id="A0A3Q7FN04"/>
<dbReference type="PANTHER" id="PTHR33566">
    <property type="entry name" value="EN/SPM-LIKE TRANSPOSON-RELATED"/>
    <property type="match status" value="1"/>
</dbReference>
<dbReference type="Proteomes" id="UP000004994">
    <property type="component" value="Chromosome 3"/>
</dbReference>
<dbReference type="EnsemblPlants" id="Solyc03g083147.1.1">
    <property type="protein sequence ID" value="Solyc03g083147.1.1"/>
    <property type="gene ID" value="Solyc03g083147.1"/>
</dbReference>
<protein>
    <submittedName>
        <fullName evidence="1">Uncharacterized protein</fullName>
    </submittedName>
</protein>
<reference evidence="1" key="1">
    <citation type="journal article" date="2012" name="Nature">
        <title>The tomato genome sequence provides insights into fleshy fruit evolution.</title>
        <authorList>
            <consortium name="Tomato Genome Consortium"/>
        </authorList>
    </citation>
    <scope>NUCLEOTIDE SEQUENCE [LARGE SCALE GENOMIC DNA]</scope>
    <source>
        <strain evidence="1">cv. Heinz 1706</strain>
    </source>
</reference>
<dbReference type="InParanoid" id="A0A3Q7FN04"/>
<dbReference type="PANTHER" id="PTHR33566:SF6">
    <property type="entry name" value="PROTEIN DEFECTIVE IN MERISTEM SILENCING 3"/>
    <property type="match status" value="1"/>
</dbReference>
<proteinExistence type="predicted"/>
<name>A0A3Q7FN04_SOLLC</name>
<accession>A0A3Q7FN04</accession>
<organism evidence="1">
    <name type="scientific">Solanum lycopersicum</name>
    <name type="common">Tomato</name>
    <name type="synonym">Lycopersicon esculentum</name>
    <dbReference type="NCBI Taxonomy" id="4081"/>
    <lineage>
        <taxon>Eukaryota</taxon>
        <taxon>Viridiplantae</taxon>
        <taxon>Streptophyta</taxon>
        <taxon>Embryophyta</taxon>
        <taxon>Tracheophyta</taxon>
        <taxon>Spermatophyta</taxon>
        <taxon>Magnoliopsida</taxon>
        <taxon>eudicotyledons</taxon>
        <taxon>Gunneridae</taxon>
        <taxon>Pentapetalae</taxon>
        <taxon>asterids</taxon>
        <taxon>lamiids</taxon>
        <taxon>Solanales</taxon>
        <taxon>Solanaceae</taxon>
        <taxon>Solanoideae</taxon>
        <taxon>Solaneae</taxon>
        <taxon>Solanum</taxon>
        <taxon>Solanum subgen. Lycopersicon</taxon>
    </lineage>
</organism>
<dbReference type="Gramene" id="Solyc03g083147.1.1">
    <property type="protein sequence ID" value="Solyc03g083147.1.1"/>
    <property type="gene ID" value="Solyc03g083147.1"/>
</dbReference>
<evidence type="ECO:0000313" key="1">
    <source>
        <dbReference type="EnsemblPlants" id="Solyc03g083147.1.1"/>
    </source>
</evidence>
<reference evidence="1" key="2">
    <citation type="submission" date="2019-01" db="UniProtKB">
        <authorList>
            <consortium name="EnsemblPlants"/>
        </authorList>
    </citation>
    <scope>IDENTIFICATION</scope>
    <source>
        <strain evidence="1">cv. Heinz 1706</strain>
    </source>
</reference>
<dbReference type="STRING" id="4081.A0A3Q7FN04"/>